<evidence type="ECO:0000256" key="2">
    <source>
        <dbReference type="ARBA" id="ARBA00023125"/>
    </source>
</evidence>
<accession>A0ABQ1M8V1</accession>
<keyword evidence="2" id="KW-0238">DNA-binding</keyword>
<evidence type="ECO:0000313" key="6">
    <source>
        <dbReference type="Proteomes" id="UP000602004"/>
    </source>
</evidence>
<dbReference type="InterPro" id="IPR010982">
    <property type="entry name" value="Lambda_DNA-bd_dom_sf"/>
</dbReference>
<proteinExistence type="predicted"/>
<dbReference type="SMART" id="SM00530">
    <property type="entry name" value="HTH_XRE"/>
    <property type="match status" value="1"/>
</dbReference>
<evidence type="ECO:0000256" key="3">
    <source>
        <dbReference type="ARBA" id="ARBA00023163"/>
    </source>
</evidence>
<keyword evidence="1" id="KW-0805">Transcription regulation</keyword>
<keyword evidence="3" id="KW-0804">Transcription</keyword>
<keyword evidence="6" id="KW-1185">Reference proteome</keyword>
<feature type="domain" description="HTH cro/C1-type" evidence="4">
    <location>
        <begin position="30"/>
        <end position="85"/>
    </location>
</feature>
<evidence type="ECO:0000313" key="5">
    <source>
        <dbReference type="EMBL" id="GGC36619.1"/>
    </source>
</evidence>
<dbReference type="Pfam" id="PF01381">
    <property type="entry name" value="HTH_3"/>
    <property type="match status" value="1"/>
</dbReference>
<dbReference type="InterPro" id="IPR050807">
    <property type="entry name" value="TransReg_Diox_bact_type"/>
</dbReference>
<sequence>MDRNIRDGDPISMRKTPVEPTVRQIFASNLRALRRAREISQEELADSAELSRTYVSSVERGERNISIDNIGKLAAALRTTPMNLLDPELSQRLRGD</sequence>
<dbReference type="CDD" id="cd00093">
    <property type="entry name" value="HTH_XRE"/>
    <property type="match status" value="1"/>
</dbReference>
<dbReference type="PANTHER" id="PTHR46797:SF23">
    <property type="entry name" value="HTH-TYPE TRANSCRIPTIONAL REGULATOR SUTR"/>
    <property type="match status" value="1"/>
</dbReference>
<dbReference type="PROSITE" id="PS50943">
    <property type="entry name" value="HTH_CROC1"/>
    <property type="match status" value="1"/>
</dbReference>
<name>A0ABQ1M8V1_9BURK</name>
<dbReference type="Proteomes" id="UP000602004">
    <property type="component" value="Unassembled WGS sequence"/>
</dbReference>
<dbReference type="RefSeq" id="WP_308422795.1">
    <property type="nucleotide sequence ID" value="NZ_BMHL01000003.1"/>
</dbReference>
<evidence type="ECO:0000256" key="1">
    <source>
        <dbReference type="ARBA" id="ARBA00023015"/>
    </source>
</evidence>
<comment type="caution">
    <text evidence="5">The sequence shown here is derived from an EMBL/GenBank/DDBJ whole genome shotgun (WGS) entry which is preliminary data.</text>
</comment>
<dbReference type="SUPFAM" id="SSF47413">
    <property type="entry name" value="lambda repressor-like DNA-binding domains"/>
    <property type="match status" value="1"/>
</dbReference>
<dbReference type="Gene3D" id="1.10.260.40">
    <property type="entry name" value="lambda repressor-like DNA-binding domains"/>
    <property type="match status" value="1"/>
</dbReference>
<gene>
    <name evidence="5" type="ORF">GCM10011400_24130</name>
</gene>
<reference evidence="6" key="1">
    <citation type="journal article" date="2019" name="Int. J. Syst. Evol. Microbiol.">
        <title>The Global Catalogue of Microorganisms (GCM) 10K type strain sequencing project: providing services to taxonomists for standard genome sequencing and annotation.</title>
        <authorList>
            <consortium name="The Broad Institute Genomics Platform"/>
            <consortium name="The Broad Institute Genome Sequencing Center for Infectious Disease"/>
            <person name="Wu L."/>
            <person name="Ma J."/>
        </authorList>
    </citation>
    <scope>NUCLEOTIDE SEQUENCE [LARGE SCALE GENOMIC DNA]</scope>
    <source>
        <strain evidence="6">CGMCC 1.15103</strain>
    </source>
</reference>
<dbReference type="EMBL" id="BMHL01000003">
    <property type="protein sequence ID" value="GGC36619.1"/>
    <property type="molecule type" value="Genomic_DNA"/>
</dbReference>
<dbReference type="PANTHER" id="PTHR46797">
    <property type="entry name" value="HTH-TYPE TRANSCRIPTIONAL REGULATOR"/>
    <property type="match status" value="1"/>
</dbReference>
<organism evidence="5 6">
    <name type="scientific">Paraburkholderia caffeinilytica</name>
    <dbReference type="NCBI Taxonomy" id="1761016"/>
    <lineage>
        <taxon>Bacteria</taxon>
        <taxon>Pseudomonadati</taxon>
        <taxon>Pseudomonadota</taxon>
        <taxon>Betaproteobacteria</taxon>
        <taxon>Burkholderiales</taxon>
        <taxon>Burkholderiaceae</taxon>
        <taxon>Paraburkholderia</taxon>
    </lineage>
</organism>
<protein>
    <recommendedName>
        <fullName evidence="4">HTH cro/C1-type domain-containing protein</fullName>
    </recommendedName>
</protein>
<evidence type="ECO:0000259" key="4">
    <source>
        <dbReference type="PROSITE" id="PS50943"/>
    </source>
</evidence>
<dbReference type="InterPro" id="IPR001387">
    <property type="entry name" value="Cro/C1-type_HTH"/>
</dbReference>